<dbReference type="OrthoDB" id="2162449at2759"/>
<accession>A0A660KS60</accession>
<reference evidence="13 14" key="1">
    <citation type="submission" date="2019-06" db="EMBL/GenBank/DDBJ databases">
        <title>A chromosomal-level reference genome of Carpinus fangiana (Coryloideae, Betulaceae).</title>
        <authorList>
            <person name="Yang X."/>
            <person name="Wang Z."/>
            <person name="Zhang L."/>
            <person name="Hao G."/>
            <person name="Liu J."/>
            <person name="Yang Y."/>
        </authorList>
    </citation>
    <scope>NUCLEOTIDE SEQUENCE [LARGE SCALE GENOMIC DNA]</scope>
    <source>
        <strain evidence="13">Cfa_2016G</strain>
        <tissue evidence="13">Leaf</tissue>
    </source>
</reference>
<feature type="binding site" evidence="9">
    <location>
        <position position="85"/>
    </location>
    <ligand>
        <name>ATP</name>
        <dbReference type="ChEBI" id="CHEBI:30616"/>
    </ligand>
</feature>
<dbReference type="GO" id="GO:0005524">
    <property type="term" value="F:ATP binding"/>
    <property type="evidence" value="ECO:0007669"/>
    <property type="project" value="UniProtKB-KW"/>
</dbReference>
<keyword evidence="14" id="KW-1185">Reference proteome</keyword>
<feature type="binding site" evidence="9">
    <location>
        <position position="112"/>
    </location>
    <ligand>
        <name>ATP</name>
        <dbReference type="ChEBI" id="CHEBI:30616"/>
    </ligand>
</feature>
<evidence type="ECO:0000256" key="7">
    <source>
        <dbReference type="ARBA" id="ARBA00022777"/>
    </source>
</evidence>
<dbReference type="InterPro" id="IPR023005">
    <property type="entry name" value="Nucleoside_diP_kinase_AS"/>
</dbReference>
<evidence type="ECO:0000256" key="4">
    <source>
        <dbReference type="ARBA" id="ARBA00008142"/>
    </source>
</evidence>
<dbReference type="FunFam" id="3.30.70.141:FF:000002">
    <property type="entry name" value="Nucleoside diphosphate kinase"/>
    <property type="match status" value="1"/>
</dbReference>
<dbReference type="InterPro" id="IPR001564">
    <property type="entry name" value="Nucleoside_diP_kinase"/>
</dbReference>
<evidence type="ECO:0000313" key="14">
    <source>
        <dbReference type="Proteomes" id="UP000327013"/>
    </source>
</evidence>
<dbReference type="InterPro" id="IPR036850">
    <property type="entry name" value="NDK-like_dom_sf"/>
</dbReference>
<comment type="catalytic activity">
    <reaction evidence="1 11">
        <text>a 2'-deoxyribonucleoside 5'-diphosphate + ATP = a 2'-deoxyribonucleoside 5'-triphosphate + ADP</text>
        <dbReference type="Rhea" id="RHEA:44640"/>
        <dbReference type="ChEBI" id="CHEBI:30616"/>
        <dbReference type="ChEBI" id="CHEBI:61560"/>
        <dbReference type="ChEBI" id="CHEBI:73316"/>
        <dbReference type="ChEBI" id="CHEBI:456216"/>
        <dbReference type="EC" id="2.7.4.6"/>
    </reaction>
</comment>
<proteinExistence type="inferred from homology"/>
<dbReference type="PRINTS" id="PR01243">
    <property type="entry name" value="NUCDPKINASE"/>
</dbReference>
<evidence type="ECO:0000259" key="12">
    <source>
        <dbReference type="SMART" id="SM00562"/>
    </source>
</evidence>
<evidence type="ECO:0000256" key="1">
    <source>
        <dbReference type="ARBA" id="ARBA00000082"/>
    </source>
</evidence>
<dbReference type="SUPFAM" id="SSF54919">
    <property type="entry name" value="Nucleoside diphosphate kinase, NDK"/>
    <property type="match status" value="1"/>
</dbReference>
<evidence type="ECO:0000256" key="6">
    <source>
        <dbReference type="ARBA" id="ARBA00022741"/>
    </source>
</evidence>
<dbReference type="GO" id="GO:0006241">
    <property type="term" value="P:CTP biosynthetic process"/>
    <property type="evidence" value="ECO:0007669"/>
    <property type="project" value="InterPro"/>
</dbReference>
<feature type="active site" description="Pros-phosphohistidine intermediate" evidence="9">
    <location>
        <position position="115"/>
    </location>
</feature>
<comment type="catalytic activity">
    <reaction evidence="2">
        <text>a ribonucleoside 5'-diphosphate + ATP = a ribonucleoside 5'-triphosphate + ADP</text>
        <dbReference type="Rhea" id="RHEA:18113"/>
        <dbReference type="ChEBI" id="CHEBI:30616"/>
        <dbReference type="ChEBI" id="CHEBI:57930"/>
        <dbReference type="ChEBI" id="CHEBI:61557"/>
        <dbReference type="ChEBI" id="CHEBI:456216"/>
        <dbReference type="EC" id="2.7.4.6"/>
    </reaction>
</comment>
<dbReference type="PANTHER" id="PTHR11349">
    <property type="entry name" value="NUCLEOSIDE DIPHOSPHATE KINASE"/>
    <property type="match status" value="1"/>
</dbReference>
<dbReference type="Pfam" id="PF00334">
    <property type="entry name" value="NDK"/>
    <property type="match status" value="1"/>
</dbReference>
<dbReference type="AlphaFoldDB" id="A0A660KS60"/>
<dbReference type="GO" id="GO:0004550">
    <property type="term" value="F:nucleoside diphosphate kinase activity"/>
    <property type="evidence" value="ECO:0007669"/>
    <property type="project" value="UniProtKB-EC"/>
</dbReference>
<feature type="binding site" evidence="9">
    <location>
        <position position="91"/>
    </location>
    <ligand>
        <name>ATP</name>
        <dbReference type="ChEBI" id="CHEBI:30616"/>
    </ligand>
</feature>
<evidence type="ECO:0000256" key="11">
    <source>
        <dbReference type="RuleBase" id="RU004013"/>
    </source>
</evidence>
<dbReference type="PROSITE" id="PS00469">
    <property type="entry name" value="NDPK"/>
    <property type="match status" value="1"/>
</dbReference>
<evidence type="ECO:0000256" key="3">
    <source>
        <dbReference type="ARBA" id="ARBA00001946"/>
    </source>
</evidence>
<evidence type="ECO:0000256" key="9">
    <source>
        <dbReference type="PROSITE-ProRule" id="PRU00706"/>
    </source>
</evidence>
<feature type="binding site" evidence="9">
    <location>
        <position position="102"/>
    </location>
    <ligand>
        <name>ATP</name>
        <dbReference type="ChEBI" id="CHEBI:30616"/>
    </ligand>
</feature>
<dbReference type="EMBL" id="CM017324">
    <property type="protein sequence ID" value="KAE8038560.1"/>
    <property type="molecule type" value="Genomic_DNA"/>
</dbReference>
<evidence type="ECO:0000256" key="8">
    <source>
        <dbReference type="ARBA" id="ARBA00022840"/>
    </source>
</evidence>
<evidence type="ECO:0000256" key="5">
    <source>
        <dbReference type="ARBA" id="ARBA00022679"/>
    </source>
</evidence>
<dbReference type="SMART" id="SM00562">
    <property type="entry name" value="NDK"/>
    <property type="match status" value="1"/>
</dbReference>
<keyword evidence="7 11" id="KW-0418">Kinase</keyword>
<keyword evidence="5 11" id="KW-0808">Transferase</keyword>
<dbReference type="Proteomes" id="UP000327013">
    <property type="component" value="Chromosome 4"/>
</dbReference>
<evidence type="ECO:0000313" key="13">
    <source>
        <dbReference type="EMBL" id="KAE8038560.1"/>
    </source>
</evidence>
<protein>
    <recommendedName>
        <fullName evidence="11">Nucleoside diphosphate kinase</fullName>
        <ecNumber evidence="11">2.7.4.6</ecNumber>
    </recommendedName>
</protein>
<dbReference type="NCBIfam" id="NF001908">
    <property type="entry name" value="PRK00668.1"/>
    <property type="match status" value="1"/>
</dbReference>
<dbReference type="GO" id="GO:0042542">
    <property type="term" value="P:response to hydrogen peroxide"/>
    <property type="evidence" value="ECO:0007669"/>
    <property type="project" value="UniProtKB-ARBA"/>
</dbReference>
<feature type="domain" description="Nucleoside diphosphate kinase-like" evidence="12">
    <location>
        <begin position="1"/>
        <end position="138"/>
    </location>
</feature>
<dbReference type="InterPro" id="IPR034907">
    <property type="entry name" value="NDK-like_dom"/>
</dbReference>
<dbReference type="CDD" id="cd04413">
    <property type="entry name" value="NDPk_I"/>
    <property type="match status" value="1"/>
</dbReference>
<keyword evidence="6 11" id="KW-0547">Nucleotide-binding</keyword>
<dbReference type="GO" id="GO:0006228">
    <property type="term" value="P:UTP biosynthetic process"/>
    <property type="evidence" value="ECO:0007669"/>
    <property type="project" value="InterPro"/>
</dbReference>
<comment type="cofactor">
    <cofactor evidence="3">
        <name>Mg(2+)</name>
        <dbReference type="ChEBI" id="CHEBI:18420"/>
    </cofactor>
</comment>
<comment type="similarity">
    <text evidence="4 9 10">Belongs to the NDK family.</text>
</comment>
<dbReference type="EC" id="2.7.4.6" evidence="11"/>
<organism evidence="13 14">
    <name type="scientific">Carpinus fangiana</name>
    <dbReference type="NCBI Taxonomy" id="176857"/>
    <lineage>
        <taxon>Eukaryota</taxon>
        <taxon>Viridiplantae</taxon>
        <taxon>Streptophyta</taxon>
        <taxon>Embryophyta</taxon>
        <taxon>Tracheophyta</taxon>
        <taxon>Spermatophyta</taxon>
        <taxon>Magnoliopsida</taxon>
        <taxon>eudicotyledons</taxon>
        <taxon>Gunneridae</taxon>
        <taxon>Pentapetalae</taxon>
        <taxon>rosids</taxon>
        <taxon>fabids</taxon>
        <taxon>Fagales</taxon>
        <taxon>Betulaceae</taxon>
        <taxon>Carpinus</taxon>
    </lineage>
</organism>
<name>A0A660KS60_9ROSI</name>
<keyword evidence="8 11" id="KW-0067">ATP-binding</keyword>
<dbReference type="GO" id="GO:0006183">
    <property type="term" value="P:GTP biosynthetic process"/>
    <property type="evidence" value="ECO:0007669"/>
    <property type="project" value="InterPro"/>
</dbReference>
<feature type="binding site" evidence="9">
    <location>
        <position position="9"/>
    </location>
    <ligand>
        <name>ATP</name>
        <dbReference type="ChEBI" id="CHEBI:30616"/>
    </ligand>
</feature>
<evidence type="ECO:0000256" key="10">
    <source>
        <dbReference type="RuleBase" id="RU004011"/>
    </source>
</evidence>
<gene>
    <name evidence="13" type="ORF">FH972_011058</name>
</gene>
<dbReference type="HAMAP" id="MF_00451">
    <property type="entry name" value="NDP_kinase"/>
    <property type="match status" value="1"/>
</dbReference>
<dbReference type="Gene3D" id="3.30.70.141">
    <property type="entry name" value="Nucleoside diphosphate kinase-like domain"/>
    <property type="match status" value="1"/>
</dbReference>
<evidence type="ECO:0000256" key="2">
    <source>
        <dbReference type="ARBA" id="ARBA00000937"/>
    </source>
</evidence>
<dbReference type="PROSITE" id="PS51374">
    <property type="entry name" value="NDPK_LIKE"/>
    <property type="match status" value="1"/>
</dbReference>
<sequence length="148" mass="16474">MEQTFIMIKPDGVQRGLVSEIMGRFEKKGFFMKGLKLQSVERSFAEKHYADLSSKPFFSGLVDYIISGPVVAMIWEGKNVVTTCRKIIGATNPSDAAPGTIRGDFAVEIGRNVVHGSDSVESARKEIALWFPEAPINFESSIHSWIYE</sequence>
<feature type="binding site" evidence="9">
    <location>
        <position position="57"/>
    </location>
    <ligand>
        <name>ATP</name>
        <dbReference type="ChEBI" id="CHEBI:30616"/>
    </ligand>
</feature>